<keyword evidence="2" id="KW-1185">Reference proteome</keyword>
<gene>
    <name evidence="1" type="ORF">BDV96DRAFT_335871</name>
</gene>
<proteinExistence type="predicted"/>
<reference evidence="1" key="1">
    <citation type="journal article" date="2020" name="Stud. Mycol.">
        <title>101 Dothideomycetes genomes: a test case for predicting lifestyles and emergence of pathogens.</title>
        <authorList>
            <person name="Haridas S."/>
            <person name="Albert R."/>
            <person name="Binder M."/>
            <person name="Bloem J."/>
            <person name="Labutti K."/>
            <person name="Salamov A."/>
            <person name="Andreopoulos B."/>
            <person name="Baker S."/>
            <person name="Barry K."/>
            <person name="Bills G."/>
            <person name="Bluhm B."/>
            <person name="Cannon C."/>
            <person name="Castanera R."/>
            <person name="Culley D."/>
            <person name="Daum C."/>
            <person name="Ezra D."/>
            <person name="Gonzalez J."/>
            <person name="Henrissat B."/>
            <person name="Kuo A."/>
            <person name="Liang C."/>
            <person name="Lipzen A."/>
            <person name="Lutzoni F."/>
            <person name="Magnuson J."/>
            <person name="Mondo S."/>
            <person name="Nolan M."/>
            <person name="Ohm R."/>
            <person name="Pangilinan J."/>
            <person name="Park H.-J."/>
            <person name="Ramirez L."/>
            <person name="Alfaro M."/>
            <person name="Sun H."/>
            <person name="Tritt A."/>
            <person name="Yoshinaga Y."/>
            <person name="Zwiers L.-H."/>
            <person name="Turgeon B."/>
            <person name="Goodwin S."/>
            <person name="Spatafora J."/>
            <person name="Crous P."/>
            <person name="Grigoriev I."/>
        </authorList>
    </citation>
    <scope>NUCLEOTIDE SEQUENCE</scope>
    <source>
        <strain evidence="1">CBS 627.86</strain>
    </source>
</reference>
<protein>
    <submittedName>
        <fullName evidence="1">Uncharacterized protein</fullName>
    </submittedName>
</protein>
<accession>A0A6A5YGR6</accession>
<evidence type="ECO:0000313" key="1">
    <source>
        <dbReference type="EMBL" id="KAF2106286.1"/>
    </source>
</evidence>
<dbReference type="AlphaFoldDB" id="A0A6A5YGR6"/>
<organism evidence="1 2">
    <name type="scientific">Lophiotrema nucula</name>
    <dbReference type="NCBI Taxonomy" id="690887"/>
    <lineage>
        <taxon>Eukaryota</taxon>
        <taxon>Fungi</taxon>
        <taxon>Dikarya</taxon>
        <taxon>Ascomycota</taxon>
        <taxon>Pezizomycotina</taxon>
        <taxon>Dothideomycetes</taxon>
        <taxon>Pleosporomycetidae</taxon>
        <taxon>Pleosporales</taxon>
        <taxon>Lophiotremataceae</taxon>
        <taxon>Lophiotrema</taxon>
    </lineage>
</organism>
<dbReference type="Proteomes" id="UP000799770">
    <property type="component" value="Unassembled WGS sequence"/>
</dbReference>
<dbReference type="EMBL" id="ML977364">
    <property type="protein sequence ID" value="KAF2106286.1"/>
    <property type="molecule type" value="Genomic_DNA"/>
</dbReference>
<evidence type="ECO:0000313" key="2">
    <source>
        <dbReference type="Proteomes" id="UP000799770"/>
    </source>
</evidence>
<name>A0A6A5YGR6_9PLEO</name>
<sequence length="127" mass="14924">MECQMTSTLTWTAARRRVIENLMLLRLLFCRQRRFGLADLKERWRFCGYSVRPVRFFRIFARPVVMATHNRLSTCQVASANFFCSKHTSDVSAVIAAESMHFDEMHFATWQDIAARLLDNVYKRAIL</sequence>